<dbReference type="OrthoDB" id="883967at2"/>
<protein>
    <recommendedName>
        <fullName evidence="4">DUF3857 domain-containing protein</fullName>
    </recommendedName>
</protein>
<keyword evidence="3" id="KW-1185">Reference proteome</keyword>
<evidence type="ECO:0008006" key="4">
    <source>
        <dbReference type="Google" id="ProtNLM"/>
    </source>
</evidence>
<proteinExistence type="predicted"/>
<comment type="caution">
    <text evidence="2">The sequence shown here is derived from an EMBL/GenBank/DDBJ whole genome shotgun (WGS) entry which is preliminary data.</text>
</comment>
<keyword evidence="1" id="KW-0732">Signal</keyword>
<evidence type="ECO:0000313" key="3">
    <source>
        <dbReference type="Proteomes" id="UP000305517"/>
    </source>
</evidence>
<organism evidence="2 3">
    <name type="scientific">Hymenobacter jeollabukensis</name>
    <dbReference type="NCBI Taxonomy" id="2025313"/>
    <lineage>
        <taxon>Bacteria</taxon>
        <taxon>Pseudomonadati</taxon>
        <taxon>Bacteroidota</taxon>
        <taxon>Cytophagia</taxon>
        <taxon>Cytophagales</taxon>
        <taxon>Hymenobacteraceae</taxon>
        <taxon>Hymenobacter</taxon>
    </lineage>
</organism>
<dbReference type="EMBL" id="VAJM01000001">
    <property type="protein sequence ID" value="TLM96589.1"/>
    <property type="molecule type" value="Genomic_DNA"/>
</dbReference>
<dbReference type="Proteomes" id="UP000305517">
    <property type="component" value="Unassembled WGS sequence"/>
</dbReference>
<feature type="chain" id="PRO_5024467206" description="DUF3857 domain-containing protein" evidence="1">
    <location>
        <begin position="20"/>
        <end position="278"/>
    </location>
</feature>
<reference evidence="2 3" key="1">
    <citation type="submission" date="2019-05" db="EMBL/GenBank/DDBJ databases">
        <title>Hymenobacter edaphi sp. nov., isolated from abandoned arsenic-contaminated farmland soil.</title>
        <authorList>
            <person name="Nie L."/>
        </authorList>
    </citation>
    <scope>NUCLEOTIDE SEQUENCE [LARGE SCALE GENOMIC DNA]</scope>
    <source>
        <strain evidence="2 3">1-3-3-8</strain>
    </source>
</reference>
<sequence>MKQLLLSGLLTFGLVPAWAQQEVGRHFASSTVLLTNGDTLRGELTLYTEQNLLIVKTADGTQSTQTPFTVKAFAAKGQLTQQLYTTLLFDNTRIENLGSGNVRAQDQAVTVFDTTMHAFVSYRNVMRTRLTAEAEPGFYEVLSIGNICLWQRTTLWARPLGYQPQRKSGSANNSFVPVSFNTDARNLLAHKVIPAPTQSQSAARNRPYDVHSVTRLYYVTSADSVLLVRQPKTELLSYFQESAPRIKTYARYHKLSYTKPDELAVIVDYANGLQRATR</sequence>
<feature type="signal peptide" evidence="1">
    <location>
        <begin position="1"/>
        <end position="19"/>
    </location>
</feature>
<evidence type="ECO:0000256" key="1">
    <source>
        <dbReference type="SAM" id="SignalP"/>
    </source>
</evidence>
<name>A0A5R8WVT5_9BACT</name>
<dbReference type="AlphaFoldDB" id="A0A5R8WVT5"/>
<gene>
    <name evidence="2" type="ORF">FDY95_00925</name>
</gene>
<accession>A0A5R8WVT5</accession>
<evidence type="ECO:0000313" key="2">
    <source>
        <dbReference type="EMBL" id="TLM96589.1"/>
    </source>
</evidence>
<dbReference type="RefSeq" id="WP_138074845.1">
    <property type="nucleotide sequence ID" value="NZ_VAJM01000001.1"/>
</dbReference>